<evidence type="ECO:0000313" key="3">
    <source>
        <dbReference type="EMBL" id="GEN79853.1"/>
    </source>
</evidence>
<feature type="compositionally biased region" description="Low complexity" evidence="1">
    <location>
        <begin position="85"/>
        <end position="94"/>
    </location>
</feature>
<gene>
    <name evidence="3" type="ORF">AFE02nite_15870</name>
</gene>
<keyword evidence="2" id="KW-0472">Membrane</keyword>
<feature type="transmembrane region" description="Helical" evidence="2">
    <location>
        <begin position="45"/>
        <end position="65"/>
    </location>
</feature>
<evidence type="ECO:0000256" key="2">
    <source>
        <dbReference type="SAM" id="Phobius"/>
    </source>
</evidence>
<dbReference type="Proteomes" id="UP000321484">
    <property type="component" value="Unassembled WGS sequence"/>
</dbReference>
<keyword evidence="2" id="KW-1133">Transmembrane helix</keyword>
<reference evidence="3 4" key="1">
    <citation type="submission" date="2019-07" db="EMBL/GenBank/DDBJ databases">
        <title>Whole genome shotgun sequence of Actinotalea fermentans NBRC 105374.</title>
        <authorList>
            <person name="Hosoyama A."/>
            <person name="Uohara A."/>
            <person name="Ohji S."/>
            <person name="Ichikawa N."/>
        </authorList>
    </citation>
    <scope>NUCLEOTIDE SEQUENCE [LARGE SCALE GENOMIC DNA]</scope>
    <source>
        <strain evidence="3 4">NBRC 105374</strain>
    </source>
</reference>
<keyword evidence="2" id="KW-0812">Transmembrane</keyword>
<comment type="caution">
    <text evidence="3">The sequence shown here is derived from an EMBL/GenBank/DDBJ whole genome shotgun (WGS) entry which is preliminary data.</text>
</comment>
<dbReference type="AlphaFoldDB" id="A0A511YXC5"/>
<dbReference type="RefSeq" id="WP_146819408.1">
    <property type="nucleotide sequence ID" value="NZ_BJYK01000004.1"/>
</dbReference>
<accession>A0A511YXC5</accession>
<evidence type="ECO:0000256" key="1">
    <source>
        <dbReference type="SAM" id="MobiDB-lite"/>
    </source>
</evidence>
<organism evidence="3 4">
    <name type="scientific">Actinotalea fermentans</name>
    <dbReference type="NCBI Taxonomy" id="43671"/>
    <lineage>
        <taxon>Bacteria</taxon>
        <taxon>Bacillati</taxon>
        <taxon>Actinomycetota</taxon>
        <taxon>Actinomycetes</taxon>
        <taxon>Micrococcales</taxon>
        <taxon>Cellulomonadaceae</taxon>
        <taxon>Actinotalea</taxon>
    </lineage>
</organism>
<keyword evidence="4" id="KW-1185">Reference proteome</keyword>
<evidence type="ECO:0000313" key="4">
    <source>
        <dbReference type="Proteomes" id="UP000321484"/>
    </source>
</evidence>
<protein>
    <submittedName>
        <fullName evidence="3">Uncharacterized protein</fullName>
    </submittedName>
</protein>
<name>A0A511YXC5_9CELL</name>
<dbReference type="OrthoDB" id="5148852at2"/>
<feature type="compositionally biased region" description="Pro residues" evidence="1">
    <location>
        <begin position="71"/>
        <end position="84"/>
    </location>
</feature>
<sequence length="428" mass="43982">MTHTDDDVLVAFLRGHALDAVPPSGLDPRVVLASSRRKRAFVRGARAAAALVVAGAVVVGGVTLADRWDRPTPPVDEVPGPTTPQPTDADPQPADDAAAVGLAEGIRAVNLPVATTLADGTAVLDLGLGDAWPSLGDRLALTTGPAQGANPEPDVDPVFDAAPPGAEVRVWTASAEGLRTRVATLSWLPADTPADYPDGVYPAPTKVVEESVAGHTLLLGAVPSWITDPTVTLHLSGEVRLADGSTGRALAVPTFAAPTPDGRLLYLVAFDPSAGVSDGEGYAVTITDGPGRALLAGCPGSDVDACVAAVADPVSALPEMCAELPAGIAGTGPSYEGWWSSTPATEDGGVRTDPADWPPIMREHPRTVLVDTRNGKVLESFDRIACSSIPDYAVPAGLALPPDAVVVLDADTGEILQTMSPPYFEPQW</sequence>
<feature type="region of interest" description="Disordered" evidence="1">
    <location>
        <begin position="66"/>
        <end position="94"/>
    </location>
</feature>
<proteinExistence type="predicted"/>
<dbReference type="EMBL" id="BJYK01000004">
    <property type="protein sequence ID" value="GEN79853.1"/>
    <property type="molecule type" value="Genomic_DNA"/>
</dbReference>